<dbReference type="InterPro" id="IPR050151">
    <property type="entry name" value="Class-I_Pyr_Nuc-Dis_Oxidored"/>
</dbReference>
<reference evidence="16 17" key="1">
    <citation type="submission" date="2023-03" db="EMBL/GenBank/DDBJ databases">
        <title>Bacillus Genome Sequencing.</title>
        <authorList>
            <person name="Dunlap C."/>
        </authorList>
    </citation>
    <scope>NUCLEOTIDE SEQUENCE [LARGE SCALE GENOMIC DNA]</scope>
    <source>
        <strain evidence="16 17">B-23453</strain>
    </source>
</reference>
<dbReference type="InterPro" id="IPR004099">
    <property type="entry name" value="Pyr_nucl-diS_OxRdtase_dimer"/>
</dbReference>
<evidence type="ECO:0000313" key="17">
    <source>
        <dbReference type="Proteomes" id="UP001341444"/>
    </source>
</evidence>
<protein>
    <recommendedName>
        <fullName evidence="4 13">Dihydrolipoyl dehydrogenase</fullName>
        <ecNumber evidence="3 13">1.8.1.4</ecNumber>
    </recommendedName>
</protein>
<dbReference type="Gene3D" id="3.30.390.30">
    <property type="match status" value="1"/>
</dbReference>
<evidence type="ECO:0000256" key="1">
    <source>
        <dbReference type="ARBA" id="ARBA00004496"/>
    </source>
</evidence>
<dbReference type="InterPro" id="IPR012999">
    <property type="entry name" value="Pyr_OxRdtase_I_AS"/>
</dbReference>
<evidence type="ECO:0000256" key="7">
    <source>
        <dbReference type="ARBA" id="ARBA00022827"/>
    </source>
</evidence>
<evidence type="ECO:0000256" key="13">
    <source>
        <dbReference type="RuleBase" id="RU003692"/>
    </source>
</evidence>
<feature type="domain" description="Pyridine nucleotide-disulphide oxidoreductase dimerisation" evidence="14">
    <location>
        <begin position="336"/>
        <end position="444"/>
    </location>
</feature>
<keyword evidence="10" id="KW-1015">Disulfide bond</keyword>
<keyword evidence="6 13" id="KW-0285">Flavoprotein</keyword>
<dbReference type="Gene3D" id="3.50.50.60">
    <property type="entry name" value="FAD/NAD(P)-binding domain"/>
    <property type="match status" value="2"/>
</dbReference>
<dbReference type="SUPFAM" id="SSF55424">
    <property type="entry name" value="FAD/NAD-linked reductases, dimerisation (C-terminal) domain"/>
    <property type="match status" value="1"/>
</dbReference>
<dbReference type="RefSeq" id="WP_066264041.1">
    <property type="nucleotide sequence ID" value="NZ_JARMAB010000020.1"/>
</dbReference>
<feature type="domain" description="FAD/NAD(P)-binding" evidence="15">
    <location>
        <begin position="4"/>
        <end position="316"/>
    </location>
</feature>
<keyword evidence="17" id="KW-1185">Reference proteome</keyword>
<dbReference type="PRINTS" id="PR00411">
    <property type="entry name" value="PNDRDTASEI"/>
</dbReference>
<evidence type="ECO:0000256" key="3">
    <source>
        <dbReference type="ARBA" id="ARBA00012608"/>
    </source>
</evidence>
<dbReference type="GO" id="GO:0004148">
    <property type="term" value="F:dihydrolipoyl dehydrogenase (NADH) activity"/>
    <property type="evidence" value="ECO:0007669"/>
    <property type="project" value="UniProtKB-EC"/>
</dbReference>
<dbReference type="NCBIfam" id="TIGR01350">
    <property type="entry name" value="lipoamide_DH"/>
    <property type="match status" value="1"/>
</dbReference>
<evidence type="ECO:0000256" key="10">
    <source>
        <dbReference type="ARBA" id="ARBA00023157"/>
    </source>
</evidence>
<dbReference type="InterPro" id="IPR006258">
    <property type="entry name" value="Lipoamide_DH"/>
</dbReference>
<evidence type="ECO:0000256" key="9">
    <source>
        <dbReference type="ARBA" id="ARBA00023027"/>
    </source>
</evidence>
<comment type="cofactor">
    <cofactor evidence="13">
        <name>FAD</name>
        <dbReference type="ChEBI" id="CHEBI:57692"/>
    </cofactor>
    <text evidence="13">Binds 1 FAD per subunit.</text>
</comment>
<dbReference type="InterPro" id="IPR016156">
    <property type="entry name" value="FAD/NAD-linked_Rdtase_dimer_sf"/>
</dbReference>
<keyword evidence="5" id="KW-0963">Cytoplasm</keyword>
<dbReference type="Pfam" id="PF02852">
    <property type="entry name" value="Pyr_redox_dim"/>
    <property type="match status" value="1"/>
</dbReference>
<comment type="subcellular location">
    <subcellularLocation>
        <location evidence="1">Cytoplasm</location>
    </subcellularLocation>
</comment>
<dbReference type="EMBL" id="JARMAB010000020">
    <property type="protein sequence ID" value="MED1204199.1"/>
    <property type="molecule type" value="Genomic_DNA"/>
</dbReference>
<gene>
    <name evidence="16" type="primary">lpdA</name>
    <name evidence="16" type="ORF">P4T90_14215</name>
</gene>
<keyword evidence="8 13" id="KW-0560">Oxidoreductase</keyword>
<dbReference type="Pfam" id="PF07992">
    <property type="entry name" value="Pyr_redox_2"/>
    <property type="match status" value="1"/>
</dbReference>
<evidence type="ECO:0000256" key="12">
    <source>
        <dbReference type="ARBA" id="ARBA00049187"/>
    </source>
</evidence>
<proteinExistence type="inferred from homology"/>
<sequence>MKKRVIIIGGGPGGYTAALHATRLGAEVTLIEKNVLGGTCLNTGCIPTKSLLESSYTWHKGRLMFPEKMKGDVPWKSMFSQKEAAVLKLRKGVEGLLRTGEINVVKGTASLLPNKQVMVVGEEKRLIEGDAIILATGSRPIVPTIEGIDLPEVGTSDDFLSLTELPKEVAIIGGGVIGIEFATIFAELGLDVHVIEATERILPMMDSDISKSLTRQLSEKGVHFYLENRVEKIAKKEQGKVELTLSGGYVVEAERVLAAVGRKAVLEELNLDHAGILQSGNKIQVNAYQETSIEGIYAIGDCASPIMLAHVAMAEGKVAVEHALGMKTEPVIYDFVPQCTYSHPEAAMVGITSEEAAFRGFDYEEHVFSMKASGMALIEGENTGFIKIVAEKNYGRVLGVHLLCPNATEMISHATLALTLESTIDELANMIYPHPSIVEGIQEALPLTNE</sequence>
<accession>A0ABU6MHQ1</accession>
<name>A0ABU6MHQ1_9BACI</name>
<keyword evidence="11 13" id="KW-0676">Redox-active center</keyword>
<dbReference type="Proteomes" id="UP001341444">
    <property type="component" value="Unassembled WGS sequence"/>
</dbReference>
<evidence type="ECO:0000256" key="8">
    <source>
        <dbReference type="ARBA" id="ARBA00023002"/>
    </source>
</evidence>
<dbReference type="PIRSF" id="PIRSF000350">
    <property type="entry name" value="Mercury_reductase_MerA"/>
    <property type="match status" value="1"/>
</dbReference>
<comment type="catalytic activity">
    <reaction evidence="12 13">
        <text>N(6)-[(R)-dihydrolipoyl]-L-lysyl-[protein] + NAD(+) = N(6)-[(R)-lipoyl]-L-lysyl-[protein] + NADH + H(+)</text>
        <dbReference type="Rhea" id="RHEA:15045"/>
        <dbReference type="Rhea" id="RHEA-COMP:10474"/>
        <dbReference type="Rhea" id="RHEA-COMP:10475"/>
        <dbReference type="ChEBI" id="CHEBI:15378"/>
        <dbReference type="ChEBI" id="CHEBI:57540"/>
        <dbReference type="ChEBI" id="CHEBI:57945"/>
        <dbReference type="ChEBI" id="CHEBI:83099"/>
        <dbReference type="ChEBI" id="CHEBI:83100"/>
        <dbReference type="EC" id="1.8.1.4"/>
    </reaction>
</comment>
<dbReference type="EC" id="1.8.1.4" evidence="3 13"/>
<organism evidence="16 17">
    <name type="scientific">Heyndrickxia acidicola</name>
    <dbReference type="NCBI Taxonomy" id="209389"/>
    <lineage>
        <taxon>Bacteria</taxon>
        <taxon>Bacillati</taxon>
        <taxon>Bacillota</taxon>
        <taxon>Bacilli</taxon>
        <taxon>Bacillales</taxon>
        <taxon>Bacillaceae</taxon>
        <taxon>Heyndrickxia</taxon>
    </lineage>
</organism>
<evidence type="ECO:0000259" key="14">
    <source>
        <dbReference type="Pfam" id="PF02852"/>
    </source>
</evidence>
<evidence type="ECO:0000259" key="15">
    <source>
        <dbReference type="Pfam" id="PF07992"/>
    </source>
</evidence>
<dbReference type="InterPro" id="IPR023753">
    <property type="entry name" value="FAD/NAD-binding_dom"/>
</dbReference>
<dbReference type="PRINTS" id="PR00368">
    <property type="entry name" value="FADPNR"/>
</dbReference>
<dbReference type="SUPFAM" id="SSF51905">
    <property type="entry name" value="FAD/NAD(P)-binding domain"/>
    <property type="match status" value="1"/>
</dbReference>
<dbReference type="PROSITE" id="PS00076">
    <property type="entry name" value="PYRIDINE_REDOX_1"/>
    <property type="match status" value="1"/>
</dbReference>
<dbReference type="PANTHER" id="PTHR22912:SF217">
    <property type="entry name" value="DIHYDROLIPOYL DEHYDROGENASE"/>
    <property type="match status" value="1"/>
</dbReference>
<keyword evidence="7 13" id="KW-0274">FAD</keyword>
<comment type="caution">
    <text evidence="16">The sequence shown here is derived from an EMBL/GenBank/DDBJ whole genome shotgun (WGS) entry which is preliminary data.</text>
</comment>
<dbReference type="PANTHER" id="PTHR22912">
    <property type="entry name" value="DISULFIDE OXIDOREDUCTASE"/>
    <property type="match status" value="1"/>
</dbReference>
<comment type="similarity">
    <text evidence="2 13">Belongs to the class-I pyridine nucleotide-disulfide oxidoreductase family.</text>
</comment>
<evidence type="ECO:0000256" key="2">
    <source>
        <dbReference type="ARBA" id="ARBA00007532"/>
    </source>
</evidence>
<evidence type="ECO:0000313" key="16">
    <source>
        <dbReference type="EMBL" id="MED1204199.1"/>
    </source>
</evidence>
<evidence type="ECO:0000256" key="5">
    <source>
        <dbReference type="ARBA" id="ARBA00022490"/>
    </source>
</evidence>
<evidence type="ECO:0000256" key="4">
    <source>
        <dbReference type="ARBA" id="ARBA00016961"/>
    </source>
</evidence>
<evidence type="ECO:0000256" key="6">
    <source>
        <dbReference type="ARBA" id="ARBA00022630"/>
    </source>
</evidence>
<evidence type="ECO:0000256" key="11">
    <source>
        <dbReference type="ARBA" id="ARBA00023284"/>
    </source>
</evidence>
<comment type="miscellaneous">
    <text evidence="13">The active site is a redox-active disulfide bond.</text>
</comment>
<dbReference type="InterPro" id="IPR001100">
    <property type="entry name" value="Pyr_nuc-diS_OxRdtase"/>
</dbReference>
<keyword evidence="9 13" id="KW-0520">NAD</keyword>
<dbReference type="InterPro" id="IPR036188">
    <property type="entry name" value="FAD/NAD-bd_sf"/>
</dbReference>